<feature type="region of interest" description="Disordered" evidence="1">
    <location>
        <begin position="444"/>
        <end position="475"/>
    </location>
</feature>
<dbReference type="Proteomes" id="UP001152759">
    <property type="component" value="Chromosome 1"/>
</dbReference>
<proteinExistence type="predicted"/>
<evidence type="ECO:0000313" key="3">
    <source>
        <dbReference type="Proteomes" id="UP001152759"/>
    </source>
</evidence>
<evidence type="ECO:0000313" key="2">
    <source>
        <dbReference type="EMBL" id="CAH0754774.1"/>
    </source>
</evidence>
<protein>
    <submittedName>
        <fullName evidence="2">Uncharacterized protein</fullName>
    </submittedName>
</protein>
<feature type="region of interest" description="Disordered" evidence="1">
    <location>
        <begin position="290"/>
        <end position="346"/>
    </location>
</feature>
<feature type="region of interest" description="Disordered" evidence="1">
    <location>
        <begin position="404"/>
        <end position="426"/>
    </location>
</feature>
<accession>A0A9P0G1M1</accession>
<name>A0A9P0G1M1_BEMTA</name>
<dbReference type="AlphaFoldDB" id="A0A9P0G1M1"/>
<gene>
    <name evidence="2" type="ORF">BEMITA_LOCUS1934</name>
</gene>
<evidence type="ECO:0000256" key="1">
    <source>
        <dbReference type="SAM" id="MobiDB-lite"/>
    </source>
</evidence>
<feature type="compositionally biased region" description="Low complexity" evidence="1">
    <location>
        <begin position="563"/>
        <end position="574"/>
    </location>
</feature>
<feature type="compositionally biased region" description="Basic and acidic residues" evidence="1">
    <location>
        <begin position="55"/>
        <end position="66"/>
    </location>
</feature>
<feature type="region of interest" description="Disordered" evidence="1">
    <location>
        <begin position="55"/>
        <end position="141"/>
    </location>
</feature>
<feature type="region of interest" description="Disordered" evidence="1">
    <location>
        <begin position="556"/>
        <end position="587"/>
    </location>
</feature>
<reference evidence="2" key="1">
    <citation type="submission" date="2021-12" db="EMBL/GenBank/DDBJ databases">
        <authorList>
            <person name="King R."/>
        </authorList>
    </citation>
    <scope>NUCLEOTIDE SEQUENCE</scope>
</reference>
<keyword evidence="3" id="KW-1185">Reference proteome</keyword>
<dbReference type="KEGG" id="btab:109044063"/>
<feature type="region of interest" description="Disordered" evidence="1">
    <location>
        <begin position="493"/>
        <end position="521"/>
    </location>
</feature>
<feature type="compositionally biased region" description="Polar residues" evidence="1">
    <location>
        <begin position="315"/>
        <end position="336"/>
    </location>
</feature>
<dbReference type="EMBL" id="OU963862">
    <property type="protein sequence ID" value="CAH0754774.1"/>
    <property type="molecule type" value="Genomic_DNA"/>
</dbReference>
<feature type="compositionally biased region" description="Pro residues" evidence="1">
    <location>
        <begin position="79"/>
        <end position="90"/>
    </location>
</feature>
<feature type="compositionally biased region" description="Low complexity" evidence="1">
    <location>
        <begin position="405"/>
        <end position="418"/>
    </location>
</feature>
<sequence>MTVHVANRIRIACSTMDRLLERLRCNMAELSVQGDDYTRKIWHMYATFEELVDHHTGGAKPKEDGGFKGSSSGMGTRPEPQPPPVAPQSAPPRASIGGSFFELSGAGTRGDADADAGASMSPQTSSLEFLGSGSKDDMSLEYRKPHYRTRYRRGRKRLGVSNPLLDTISSISWMQPDDEGGYGSHGSHKNFGPKYSSDFDRDSISYAGSNSIDSGYKSYCPTPEPSEGLYFEKRGSISSQCSQKPRIPMGTRVLNRNSMPQYYSTDDEQEHDSSLSFRHSLLSVESVGAGAGSGVLRPRSLSTSSAGGYRRPVSPVSQRSLRTSCPSCPSSRTHSPCYSGASGKSSPLYHRTKLPSDHADVGYLFSKRIQDDQVTALINVLDDSNRWTSVARVKNLKDNCRSHECSSSSESSCPSPSSNLPPGPEQFSDVARCILEIVEDLQKSGSTSIAGDTSPPAPAPSRGERPPSVSSTGLPTLDYHVYEEIMYDLMTSQAKAQSAPPPLPARPETLRKQAVPPGPGTSISAYAHSMTRQANQRSNIYSIFRDQGVRRGISESLEIEAQRPPATTSTSTRRPAPHPPDFLTDDEYGFLASRIDLNF</sequence>
<organism evidence="2 3">
    <name type="scientific">Bemisia tabaci</name>
    <name type="common">Sweetpotato whitefly</name>
    <name type="synonym">Aleurodes tabaci</name>
    <dbReference type="NCBI Taxonomy" id="7038"/>
    <lineage>
        <taxon>Eukaryota</taxon>
        <taxon>Metazoa</taxon>
        <taxon>Ecdysozoa</taxon>
        <taxon>Arthropoda</taxon>
        <taxon>Hexapoda</taxon>
        <taxon>Insecta</taxon>
        <taxon>Pterygota</taxon>
        <taxon>Neoptera</taxon>
        <taxon>Paraneoptera</taxon>
        <taxon>Hemiptera</taxon>
        <taxon>Sternorrhyncha</taxon>
        <taxon>Aleyrodoidea</taxon>
        <taxon>Aleyrodidae</taxon>
        <taxon>Aleyrodinae</taxon>
        <taxon>Bemisia</taxon>
    </lineage>
</organism>